<gene>
    <name evidence="1" type="ORF">SAY87_031261</name>
</gene>
<dbReference type="PANTHER" id="PTHR45274:SF2">
    <property type="entry name" value="NAD(P)-BINDING ROSSMANN-FOLD SUPERFAMILY PROTEIN"/>
    <property type="match status" value="1"/>
</dbReference>
<dbReference type="InterPro" id="IPR036291">
    <property type="entry name" value="NAD(P)-bd_dom_sf"/>
</dbReference>
<dbReference type="SUPFAM" id="SSF51735">
    <property type="entry name" value="NAD(P)-binding Rossmann-fold domains"/>
    <property type="match status" value="1"/>
</dbReference>
<proteinExistence type="predicted"/>
<dbReference type="EMBL" id="JAXIOK010000005">
    <property type="protein sequence ID" value="KAK4770729.1"/>
    <property type="molecule type" value="Genomic_DNA"/>
</dbReference>
<sequence length="223" mass="24710">MEQVSGFAVDIGKMSLQRRPSPFFPDCGVDIMIDNAAFKRLIRRHSISLFWIVQKKYINVLGTISLTRLLAPFMLKQDCGHFVMMSSAAGKTPAPGQAVDLASKFALNGYFHSIPLELCQKGIKVTVVFPGPIDTWNNLQEGRKRLSTERCVELTIIAAPHGLKEGWISTKSSPVLAVRYLVQYTPTVGFWLMDKVGKNRVDAAAKKSCVYSLSLLFGNKKAS</sequence>
<evidence type="ECO:0000313" key="2">
    <source>
        <dbReference type="Proteomes" id="UP001345219"/>
    </source>
</evidence>
<comment type="caution">
    <text evidence="1">The sequence shown here is derived from an EMBL/GenBank/DDBJ whole genome shotgun (WGS) entry which is preliminary data.</text>
</comment>
<dbReference type="Gene3D" id="3.40.50.720">
    <property type="entry name" value="NAD(P)-binding Rossmann-like Domain"/>
    <property type="match status" value="1"/>
</dbReference>
<protein>
    <submittedName>
        <fullName evidence="1">Uncharacterized protein</fullName>
    </submittedName>
</protein>
<dbReference type="InterPro" id="IPR002347">
    <property type="entry name" value="SDR_fam"/>
</dbReference>
<reference evidence="1 2" key="1">
    <citation type="journal article" date="2023" name="Hortic Res">
        <title>Pangenome of water caltrop reveals structural variations and asymmetric subgenome divergence after allopolyploidization.</title>
        <authorList>
            <person name="Zhang X."/>
            <person name="Chen Y."/>
            <person name="Wang L."/>
            <person name="Yuan Y."/>
            <person name="Fang M."/>
            <person name="Shi L."/>
            <person name="Lu R."/>
            <person name="Comes H.P."/>
            <person name="Ma Y."/>
            <person name="Chen Y."/>
            <person name="Huang G."/>
            <person name="Zhou Y."/>
            <person name="Zheng Z."/>
            <person name="Qiu Y."/>
        </authorList>
    </citation>
    <scope>NUCLEOTIDE SEQUENCE [LARGE SCALE GENOMIC DNA]</scope>
    <source>
        <tissue evidence="1">Roots</tissue>
    </source>
</reference>
<dbReference type="GO" id="GO:0016020">
    <property type="term" value="C:membrane"/>
    <property type="evidence" value="ECO:0007669"/>
    <property type="project" value="TreeGrafter"/>
</dbReference>
<dbReference type="Proteomes" id="UP001345219">
    <property type="component" value="Chromosome 24"/>
</dbReference>
<dbReference type="Pfam" id="PF00106">
    <property type="entry name" value="adh_short"/>
    <property type="match status" value="1"/>
</dbReference>
<dbReference type="PANTHER" id="PTHR45274">
    <property type="entry name" value="NAD(P)-BINDING ROSSMANN-FOLD SUPERFAMILY PROTEIN"/>
    <property type="match status" value="1"/>
</dbReference>
<organism evidence="1 2">
    <name type="scientific">Trapa incisa</name>
    <dbReference type="NCBI Taxonomy" id="236973"/>
    <lineage>
        <taxon>Eukaryota</taxon>
        <taxon>Viridiplantae</taxon>
        <taxon>Streptophyta</taxon>
        <taxon>Embryophyta</taxon>
        <taxon>Tracheophyta</taxon>
        <taxon>Spermatophyta</taxon>
        <taxon>Magnoliopsida</taxon>
        <taxon>eudicotyledons</taxon>
        <taxon>Gunneridae</taxon>
        <taxon>Pentapetalae</taxon>
        <taxon>rosids</taxon>
        <taxon>malvids</taxon>
        <taxon>Myrtales</taxon>
        <taxon>Lythraceae</taxon>
        <taxon>Trapa</taxon>
    </lineage>
</organism>
<accession>A0AAN7KT22</accession>
<name>A0AAN7KT22_9MYRT</name>
<dbReference type="PRINTS" id="PR00081">
    <property type="entry name" value="GDHRDH"/>
</dbReference>
<evidence type="ECO:0000313" key="1">
    <source>
        <dbReference type="EMBL" id="KAK4770729.1"/>
    </source>
</evidence>
<keyword evidence="2" id="KW-1185">Reference proteome</keyword>
<dbReference type="AlphaFoldDB" id="A0AAN7KT22"/>